<keyword evidence="1" id="KW-0479">Metal-binding</keyword>
<evidence type="ECO:0000256" key="2">
    <source>
        <dbReference type="ARBA" id="ARBA00022771"/>
    </source>
</evidence>
<dbReference type="Pfam" id="PF01753">
    <property type="entry name" value="zf-MYND"/>
    <property type="match status" value="1"/>
</dbReference>
<dbReference type="Proteomes" id="UP001178507">
    <property type="component" value="Unassembled WGS sequence"/>
</dbReference>
<evidence type="ECO:0000256" key="4">
    <source>
        <dbReference type="PROSITE-ProRule" id="PRU00134"/>
    </source>
</evidence>
<comment type="caution">
    <text evidence="6">The sequence shown here is derived from an EMBL/GenBank/DDBJ whole genome shotgun (WGS) entry which is preliminary data.</text>
</comment>
<dbReference type="GO" id="GO:0008270">
    <property type="term" value="F:zinc ion binding"/>
    <property type="evidence" value="ECO:0007669"/>
    <property type="project" value="UniProtKB-KW"/>
</dbReference>
<dbReference type="PROSITE" id="PS50865">
    <property type="entry name" value="ZF_MYND_2"/>
    <property type="match status" value="1"/>
</dbReference>
<keyword evidence="7" id="KW-1185">Reference proteome</keyword>
<organism evidence="6 7">
    <name type="scientific">Effrenium voratum</name>
    <dbReference type="NCBI Taxonomy" id="2562239"/>
    <lineage>
        <taxon>Eukaryota</taxon>
        <taxon>Sar</taxon>
        <taxon>Alveolata</taxon>
        <taxon>Dinophyceae</taxon>
        <taxon>Suessiales</taxon>
        <taxon>Symbiodiniaceae</taxon>
        <taxon>Effrenium</taxon>
    </lineage>
</organism>
<proteinExistence type="predicted"/>
<feature type="domain" description="MYND-type" evidence="5">
    <location>
        <begin position="12"/>
        <end position="49"/>
    </location>
</feature>
<evidence type="ECO:0000313" key="6">
    <source>
        <dbReference type="EMBL" id="CAJ1380527.1"/>
    </source>
</evidence>
<evidence type="ECO:0000256" key="3">
    <source>
        <dbReference type="ARBA" id="ARBA00022833"/>
    </source>
</evidence>
<evidence type="ECO:0000259" key="5">
    <source>
        <dbReference type="PROSITE" id="PS50865"/>
    </source>
</evidence>
<evidence type="ECO:0000256" key="1">
    <source>
        <dbReference type="ARBA" id="ARBA00022723"/>
    </source>
</evidence>
<reference evidence="6" key="1">
    <citation type="submission" date="2023-08" db="EMBL/GenBank/DDBJ databases">
        <authorList>
            <person name="Chen Y."/>
            <person name="Shah S."/>
            <person name="Dougan E. K."/>
            <person name="Thang M."/>
            <person name="Chan C."/>
        </authorList>
    </citation>
    <scope>NUCLEOTIDE SEQUENCE</scope>
</reference>
<dbReference type="Gene3D" id="6.10.140.2220">
    <property type="match status" value="1"/>
</dbReference>
<keyword evidence="3" id="KW-0862">Zinc</keyword>
<gene>
    <name evidence="6" type="ORF">EVOR1521_LOCUS8448</name>
</gene>
<accession>A0AA36I4D4</accession>
<dbReference type="AlphaFoldDB" id="A0AA36I4D4"/>
<dbReference type="InterPro" id="IPR002893">
    <property type="entry name" value="Znf_MYND"/>
</dbReference>
<dbReference type="PROSITE" id="PS01360">
    <property type="entry name" value="ZF_MYND_1"/>
    <property type="match status" value="1"/>
</dbReference>
<keyword evidence="2 4" id="KW-0863">Zinc-finger</keyword>
<dbReference type="SUPFAM" id="SSF144232">
    <property type="entry name" value="HIT/MYND zinc finger-like"/>
    <property type="match status" value="1"/>
</dbReference>
<evidence type="ECO:0000313" key="7">
    <source>
        <dbReference type="Proteomes" id="UP001178507"/>
    </source>
</evidence>
<sequence length="282" mass="30751">MRTWDAYSQEKCDLCGEKASAACSKCRSCRYCSPACQRRHWATDHKHRCRLAGSLLTARRQLQRGDFAFSLQTAEEAMKAHAGAIKAEADKEYAFDADMVRALARGLSLATVCVAEALASDQELAKHKFCRACFAAVATLLDVAAALREERCPPQLWKPVQAIAEGQEGHLSGGGDPVLSAWMMYDSYAKGLADRPSAYEHNLPRMRIAALLALKDAAAAAVAMLQGDSSFADISAAGAVDAILDTQHLKACRDDIAPLREFYPQGLAGEEEDDTIEPWHKF</sequence>
<protein>
    <recommendedName>
        <fullName evidence="5">MYND-type domain-containing protein</fullName>
    </recommendedName>
</protein>
<dbReference type="EMBL" id="CAUJNA010000718">
    <property type="protein sequence ID" value="CAJ1380527.1"/>
    <property type="molecule type" value="Genomic_DNA"/>
</dbReference>
<name>A0AA36I4D4_9DINO</name>